<sequence length="771" mass="84191">MSRRLLAVVAGTLATLAFIVGAVAATLYFPYQQARNRAESQLAEGLRVQRELLVRLAESPEDMVPPAASGNTRDETLLPLLAAQSLLQDIPTPVEYCVGRLDNGRPVVVLQSKGGEIDTRRLGIDADDGLAVFMQRALAGRTGTDTGPDFAGREMLGAYRWLPEFQLGLVAKLPMSEIRRPYVQAVLVNSMAWMVVALLITLGFRSAIIPIRKRLKIRESEYRAIFDGALDGIVTADAQGMIRSANPAALSMLGYRQRELVGRAVSDICAIADDHDPQSDLKQLLESELPDSSGTDREIVSRHKDGSTFPCSLRLSRIYVDGEWLAMAMLRDISTHRQTAEALRKAKESAEAVAQARARFLAEMSHEIRSPMSGVSGMLELLRSTPLDETQRQYVELAQDSASALLGVINDILDHSKIESGNLELEQVPFNPAQLLEQVAGLFRLRAEDKCLRLTVDCEDGLPSRVSGDPLRLRQILVNLVDNAIKFTDQGEVRLKLRREPGKPLGDRFNFTVEDTGSGLTHSQREGLFVPYAQAGVSTARLQGGTGLGLSISRRIVELMDGEIGVDSQPGRGSRFWFSVPLQVLPDSAPLPDIAVTHPPMEIPPGMSTAAPRPSTEDEARSSTAALACKPNDGETGDEAEPGPHVLVADDKEVNRILCEEMLAALGVRVTTVNDGQQAVDRMFEEDFDLVLMDCQMPLLDGYAASRRIRAREASEGRPRTPIIALTAHAMFGAREDCLAAGMDDHLAKPFRLAQLQSIMETWLPRVDAGA</sequence>
<dbReference type="InterPro" id="IPR035965">
    <property type="entry name" value="PAS-like_dom_sf"/>
</dbReference>
<evidence type="ECO:0000256" key="5">
    <source>
        <dbReference type="PROSITE-ProRule" id="PRU00169"/>
    </source>
</evidence>
<dbReference type="SUPFAM" id="SSF52172">
    <property type="entry name" value="CheY-like"/>
    <property type="match status" value="1"/>
</dbReference>
<evidence type="ECO:0000259" key="8">
    <source>
        <dbReference type="PROSITE" id="PS50109"/>
    </source>
</evidence>
<dbReference type="Pfam" id="PF02518">
    <property type="entry name" value="HATPase_c"/>
    <property type="match status" value="1"/>
</dbReference>
<feature type="domain" description="Histidine kinase" evidence="8">
    <location>
        <begin position="363"/>
        <end position="584"/>
    </location>
</feature>
<dbReference type="InterPro" id="IPR036097">
    <property type="entry name" value="HisK_dim/P_sf"/>
</dbReference>
<evidence type="ECO:0000313" key="12">
    <source>
        <dbReference type="Proteomes" id="UP001359886"/>
    </source>
</evidence>
<dbReference type="EMBL" id="JAZHOG010000008">
    <property type="protein sequence ID" value="MEJ8568498.1"/>
    <property type="molecule type" value="Genomic_DNA"/>
</dbReference>
<gene>
    <name evidence="11" type="ORF">V3330_12765</name>
</gene>
<dbReference type="PROSITE" id="PS50112">
    <property type="entry name" value="PAS"/>
    <property type="match status" value="1"/>
</dbReference>
<dbReference type="InterPro" id="IPR003594">
    <property type="entry name" value="HATPase_dom"/>
</dbReference>
<dbReference type="InterPro" id="IPR036890">
    <property type="entry name" value="HATPase_C_sf"/>
</dbReference>
<dbReference type="Gene3D" id="3.40.50.2300">
    <property type="match status" value="1"/>
</dbReference>
<dbReference type="CDD" id="cd00082">
    <property type="entry name" value="HisKA"/>
    <property type="match status" value="1"/>
</dbReference>
<evidence type="ECO:0000256" key="3">
    <source>
        <dbReference type="ARBA" id="ARBA00022553"/>
    </source>
</evidence>
<dbReference type="Pfam" id="PF13426">
    <property type="entry name" value="PAS_9"/>
    <property type="match status" value="1"/>
</dbReference>
<dbReference type="InterPro" id="IPR001789">
    <property type="entry name" value="Sig_transdc_resp-reg_receiver"/>
</dbReference>
<keyword evidence="11" id="KW-0547">Nucleotide-binding</keyword>
<dbReference type="AlphaFoldDB" id="A0AAW9RI09"/>
<name>A0AAW9RI09_9GAMM</name>
<dbReference type="FunFam" id="3.30.565.10:FF:000010">
    <property type="entry name" value="Sensor histidine kinase RcsC"/>
    <property type="match status" value="1"/>
</dbReference>
<dbReference type="CDD" id="cd16922">
    <property type="entry name" value="HATPase_EvgS-ArcB-TorS-like"/>
    <property type="match status" value="1"/>
</dbReference>
<keyword evidence="4" id="KW-0902">Two-component regulatory system</keyword>
<evidence type="ECO:0000256" key="7">
    <source>
        <dbReference type="SAM" id="Phobius"/>
    </source>
</evidence>
<dbReference type="GO" id="GO:0005524">
    <property type="term" value="F:ATP binding"/>
    <property type="evidence" value="ECO:0007669"/>
    <property type="project" value="UniProtKB-KW"/>
</dbReference>
<dbReference type="CDD" id="cd00130">
    <property type="entry name" value="PAS"/>
    <property type="match status" value="1"/>
</dbReference>
<evidence type="ECO:0000256" key="4">
    <source>
        <dbReference type="ARBA" id="ARBA00023012"/>
    </source>
</evidence>
<dbReference type="InterPro" id="IPR000014">
    <property type="entry name" value="PAS"/>
</dbReference>
<dbReference type="GO" id="GO:0000155">
    <property type="term" value="F:phosphorelay sensor kinase activity"/>
    <property type="evidence" value="ECO:0007669"/>
    <property type="project" value="InterPro"/>
</dbReference>
<dbReference type="PANTHER" id="PTHR45339">
    <property type="entry name" value="HYBRID SIGNAL TRANSDUCTION HISTIDINE KINASE J"/>
    <property type="match status" value="1"/>
</dbReference>
<dbReference type="SMART" id="SM00387">
    <property type="entry name" value="HATPase_c"/>
    <property type="match status" value="1"/>
</dbReference>
<dbReference type="Proteomes" id="UP001359886">
    <property type="component" value="Unassembled WGS sequence"/>
</dbReference>
<evidence type="ECO:0000259" key="9">
    <source>
        <dbReference type="PROSITE" id="PS50110"/>
    </source>
</evidence>
<evidence type="ECO:0000313" key="11">
    <source>
        <dbReference type="EMBL" id="MEJ8568498.1"/>
    </source>
</evidence>
<proteinExistence type="predicted"/>
<keyword evidence="7" id="KW-1133">Transmembrane helix</keyword>
<feature type="modified residue" description="4-aspartylphosphate" evidence="5">
    <location>
        <position position="694"/>
    </location>
</feature>
<keyword evidence="11" id="KW-0067">ATP-binding</keyword>
<dbReference type="InterPro" id="IPR004358">
    <property type="entry name" value="Sig_transdc_His_kin-like_C"/>
</dbReference>
<dbReference type="Gene3D" id="1.10.287.130">
    <property type="match status" value="1"/>
</dbReference>
<dbReference type="Pfam" id="PF00072">
    <property type="entry name" value="Response_reg"/>
    <property type="match status" value="1"/>
</dbReference>
<accession>A0AAW9RI09</accession>
<dbReference type="SUPFAM" id="SSF47384">
    <property type="entry name" value="Homodimeric domain of signal transducing histidine kinase"/>
    <property type="match status" value="1"/>
</dbReference>
<dbReference type="RefSeq" id="WP_354695820.1">
    <property type="nucleotide sequence ID" value="NZ_JAZHOG010000008.1"/>
</dbReference>
<comment type="catalytic activity">
    <reaction evidence="1">
        <text>ATP + protein L-histidine = ADP + protein N-phospho-L-histidine.</text>
        <dbReference type="EC" id="2.7.13.3"/>
    </reaction>
</comment>
<reference evidence="11 12" key="1">
    <citation type="submission" date="2024-02" db="EMBL/GenBank/DDBJ databases">
        <title>A novel Wenzhouxiangellaceae bacterium, isolated from coastal sediments.</title>
        <authorList>
            <person name="Du Z.-J."/>
            <person name="Ye Y.-Q."/>
            <person name="Zhang X.-Y."/>
        </authorList>
    </citation>
    <scope>NUCLEOTIDE SEQUENCE [LARGE SCALE GENOMIC DNA]</scope>
    <source>
        <strain evidence="11 12">CH-27</strain>
    </source>
</reference>
<keyword evidence="3 5" id="KW-0597">Phosphoprotein</keyword>
<keyword evidence="7" id="KW-0472">Membrane</keyword>
<dbReference type="SMART" id="SM00448">
    <property type="entry name" value="REC"/>
    <property type="match status" value="1"/>
</dbReference>
<dbReference type="SMART" id="SM00091">
    <property type="entry name" value="PAS"/>
    <property type="match status" value="1"/>
</dbReference>
<dbReference type="SUPFAM" id="SSF55785">
    <property type="entry name" value="PYP-like sensor domain (PAS domain)"/>
    <property type="match status" value="1"/>
</dbReference>
<dbReference type="PRINTS" id="PR00344">
    <property type="entry name" value="BCTRLSENSOR"/>
</dbReference>
<evidence type="ECO:0000259" key="10">
    <source>
        <dbReference type="PROSITE" id="PS50112"/>
    </source>
</evidence>
<dbReference type="Gene3D" id="3.30.450.20">
    <property type="entry name" value="PAS domain"/>
    <property type="match status" value="1"/>
</dbReference>
<evidence type="ECO:0000256" key="1">
    <source>
        <dbReference type="ARBA" id="ARBA00000085"/>
    </source>
</evidence>
<dbReference type="Gene3D" id="3.30.565.10">
    <property type="entry name" value="Histidine kinase-like ATPase, C-terminal domain"/>
    <property type="match status" value="1"/>
</dbReference>
<dbReference type="InterPro" id="IPR003661">
    <property type="entry name" value="HisK_dim/P_dom"/>
</dbReference>
<dbReference type="PANTHER" id="PTHR45339:SF5">
    <property type="entry name" value="HISTIDINE KINASE"/>
    <property type="match status" value="1"/>
</dbReference>
<feature type="domain" description="Response regulatory" evidence="9">
    <location>
        <begin position="645"/>
        <end position="764"/>
    </location>
</feature>
<dbReference type="InterPro" id="IPR005467">
    <property type="entry name" value="His_kinase_dom"/>
</dbReference>
<dbReference type="SUPFAM" id="SSF55874">
    <property type="entry name" value="ATPase domain of HSP90 chaperone/DNA topoisomerase II/histidine kinase"/>
    <property type="match status" value="1"/>
</dbReference>
<dbReference type="SMART" id="SM00388">
    <property type="entry name" value="HisKA"/>
    <property type="match status" value="1"/>
</dbReference>
<evidence type="ECO:0000256" key="6">
    <source>
        <dbReference type="SAM" id="MobiDB-lite"/>
    </source>
</evidence>
<feature type="region of interest" description="Disordered" evidence="6">
    <location>
        <begin position="599"/>
        <end position="645"/>
    </location>
</feature>
<dbReference type="EC" id="2.7.13.3" evidence="2"/>
<comment type="caution">
    <text evidence="11">The sequence shown here is derived from an EMBL/GenBank/DDBJ whole genome shotgun (WGS) entry which is preliminary data.</text>
</comment>
<feature type="transmembrane region" description="Helical" evidence="7">
    <location>
        <begin position="182"/>
        <end position="204"/>
    </location>
</feature>
<feature type="domain" description="PAS" evidence="10">
    <location>
        <begin position="218"/>
        <end position="288"/>
    </location>
</feature>
<dbReference type="Pfam" id="PF00512">
    <property type="entry name" value="HisKA"/>
    <property type="match status" value="1"/>
</dbReference>
<evidence type="ECO:0000256" key="2">
    <source>
        <dbReference type="ARBA" id="ARBA00012438"/>
    </source>
</evidence>
<dbReference type="PROSITE" id="PS50110">
    <property type="entry name" value="RESPONSE_REGULATORY"/>
    <property type="match status" value="1"/>
</dbReference>
<dbReference type="InterPro" id="IPR011006">
    <property type="entry name" value="CheY-like_superfamily"/>
</dbReference>
<dbReference type="CDD" id="cd17546">
    <property type="entry name" value="REC_hyHK_CKI1_RcsC-like"/>
    <property type="match status" value="1"/>
</dbReference>
<protein>
    <recommendedName>
        <fullName evidence="2">histidine kinase</fullName>
        <ecNumber evidence="2">2.7.13.3</ecNumber>
    </recommendedName>
</protein>
<organism evidence="11 12">
    <name type="scientific">Elongatibacter sediminis</name>
    <dbReference type="NCBI Taxonomy" id="3119006"/>
    <lineage>
        <taxon>Bacteria</taxon>
        <taxon>Pseudomonadati</taxon>
        <taxon>Pseudomonadota</taxon>
        <taxon>Gammaproteobacteria</taxon>
        <taxon>Chromatiales</taxon>
        <taxon>Wenzhouxiangellaceae</taxon>
        <taxon>Elongatibacter</taxon>
    </lineage>
</organism>
<dbReference type="PROSITE" id="PS50109">
    <property type="entry name" value="HIS_KIN"/>
    <property type="match status" value="1"/>
</dbReference>
<dbReference type="NCBIfam" id="TIGR00229">
    <property type="entry name" value="sensory_box"/>
    <property type="match status" value="1"/>
</dbReference>
<keyword evidence="7" id="KW-0812">Transmembrane</keyword>
<keyword evidence="12" id="KW-1185">Reference proteome</keyword>